<evidence type="ECO:0000313" key="2">
    <source>
        <dbReference type="EMBL" id="AID57989.1"/>
    </source>
</evidence>
<evidence type="ECO:0000256" key="1">
    <source>
        <dbReference type="SAM" id="Phobius"/>
    </source>
</evidence>
<keyword evidence="1" id="KW-1133">Transmembrane helix</keyword>
<feature type="transmembrane region" description="Helical" evidence="1">
    <location>
        <begin position="5"/>
        <end position="25"/>
    </location>
</feature>
<name>A0A068F243_GEODF</name>
<evidence type="ECO:0000313" key="3">
    <source>
        <dbReference type="Proteomes" id="UP000007721"/>
    </source>
</evidence>
<keyword evidence="1" id="KW-0812">Transmembrane</keyword>
<proteinExistence type="predicted"/>
<keyword evidence="1" id="KW-0472">Membrane</keyword>
<keyword evidence="3" id="KW-1185">Reference proteome</keyword>
<dbReference type="EMBL" id="CP001390">
    <property type="protein sequence ID" value="AID57989.1"/>
    <property type="molecule type" value="Genomic_DNA"/>
</dbReference>
<reference evidence="2 3" key="1">
    <citation type="submission" date="2009-01" db="EMBL/GenBank/DDBJ databases">
        <title>Complete sequence of Geobacter sp. FRC-32.</title>
        <authorList>
            <consortium name="US DOE Joint Genome Institute"/>
            <person name="Lucas S."/>
            <person name="Copeland A."/>
            <person name="Lapidus A."/>
            <person name="Glavina del Rio T."/>
            <person name="Dalin E."/>
            <person name="Tice H."/>
            <person name="Bruce D."/>
            <person name="Goodwin L."/>
            <person name="Pitluck S."/>
            <person name="Saunders E."/>
            <person name="Brettin T."/>
            <person name="Detter J.C."/>
            <person name="Han C."/>
            <person name="Larimer F."/>
            <person name="Land M."/>
            <person name="Hauser L."/>
            <person name="Kyrpides N."/>
            <person name="Ovchinnikova G."/>
            <person name="Kostka J."/>
            <person name="Richardson P."/>
        </authorList>
    </citation>
    <scope>NUCLEOTIDE SEQUENCE [LARGE SCALE GENOMIC DNA]</scope>
    <source>
        <strain evidence="3">DSM 22248 / JCM 15807 / FRC-32</strain>
    </source>
</reference>
<dbReference type="KEGG" id="geo:Geob_3871"/>
<dbReference type="AlphaFoldDB" id="A0A068F243"/>
<accession>A0A068F243</accession>
<dbReference type="HOGENOM" id="CLU_3099302_0_0_7"/>
<organism evidence="2 3">
    <name type="scientific">Geotalea daltonii (strain DSM 22248 / JCM 15807 / FRC-32)</name>
    <name type="common">Geobacter daltonii</name>
    <dbReference type="NCBI Taxonomy" id="316067"/>
    <lineage>
        <taxon>Bacteria</taxon>
        <taxon>Pseudomonadati</taxon>
        <taxon>Thermodesulfobacteriota</taxon>
        <taxon>Desulfuromonadia</taxon>
        <taxon>Geobacterales</taxon>
        <taxon>Geobacteraceae</taxon>
        <taxon>Geotalea</taxon>
    </lineage>
</organism>
<dbReference type="Proteomes" id="UP000007721">
    <property type="component" value="Chromosome"/>
</dbReference>
<sequence>MSKTFASFMILLVISLVSFGTWQLFLGNFEAAFSSVPFLLAVYFFVKVYRK</sequence>
<feature type="transmembrane region" description="Helical" evidence="1">
    <location>
        <begin position="31"/>
        <end position="49"/>
    </location>
</feature>
<protein>
    <submittedName>
        <fullName evidence="2">Uncharacterized protein</fullName>
    </submittedName>
</protein>
<gene>
    <name evidence="2" type="ordered locus">Geob_3871</name>
</gene>